<sequence length="874" mass="96678">MPPSSASAADAAKGSTAASEKGKQPAAAKTIDGPSTIVNKPPLHQVKSSSKVAPEDQPAPLVPTRKQQALDFFENKYVSGCLTLCTIFALFGDDIRVGFCPKSADNAIYDMLFVSFLLFAAELITNIYARPLYFNKGLGGAFYLDFVSTISIIPDIGWIWVHVIGTTTSGKGSTGQAAALKAGRASRAGTKAGRIVRLVRLFRMLRILRVVKNKNQGADVKIEISEPSKIGKVLTEKTTRRLVVLVLLIIIISPIIDGSVDLTQDDFQVSQLERLHRSPQDYNSTGEISMAHYRTMVEQYVRDSNGLIVDMGLTNINDTILDSWLTEIKFQPLDSDDWNSDMGYTLSYNPKNDWTAAEYLVTDPSVKYRSNEYTTVENYGCYVNNLCVDCDSNTPSLCHSWVTFDVSEYQRETAHLNIGKTIVVIFCFGMSIFVLTKDAEVMVIGPIERMMRLVTQLAQNPLGATEAKRQLYESDEKSADDYETRMLEETLGKIGRLLQVGFGAAGTEIIAKNMGGAGELDVMIPGKKITSIFGFGIIEHFTETCSLLEEDVITYINTIAEIVHSDAKVFHGAANKNIGAAFLLAWKMCDGTLPGMRDPRDPADKPRMDAAEKVKRRDGIFIKSTGSGSVPRKVTPQELVDSALTAVLKMRVDLHNANHHGSLHKYCTNKKLLTAFEDFEVHLGFGLHLGWAIEGAIGSKYKIDASYLSPNVNMAARLEAATGQFDVPMLISEWFVDELSPAARNFCRKIDRVMVKGSEIPMELWTFDIGRYPTEGVMPIIEADGTQKPVDYGQDIIFKVLQENVPKAFFENFHEGIGAYFGGNWEVACSKLTSANQIWEDGPTKVVLKVMETESNGTYVAPDWWKGYRQLTEK</sequence>
<evidence type="ECO:0000313" key="8">
    <source>
        <dbReference type="EMBL" id="TMW55039.1"/>
    </source>
</evidence>
<dbReference type="PANTHER" id="PTHR43336:SF3">
    <property type="entry name" value="GUANYLATE CYCLASE DOMAIN-CONTAINING PROTEIN"/>
    <property type="match status" value="1"/>
</dbReference>
<dbReference type="InterPro" id="IPR029787">
    <property type="entry name" value="Nucleotide_cyclase"/>
</dbReference>
<dbReference type="GO" id="GO:0009190">
    <property type="term" value="P:cyclic nucleotide biosynthetic process"/>
    <property type="evidence" value="ECO:0007669"/>
    <property type="project" value="InterPro"/>
</dbReference>
<dbReference type="Gene3D" id="3.30.70.1230">
    <property type="entry name" value="Nucleotide cyclase"/>
    <property type="match status" value="1"/>
</dbReference>
<evidence type="ECO:0000256" key="1">
    <source>
        <dbReference type="ARBA" id="ARBA00004141"/>
    </source>
</evidence>
<evidence type="ECO:0000256" key="2">
    <source>
        <dbReference type="ARBA" id="ARBA00022692"/>
    </source>
</evidence>
<dbReference type="Proteomes" id="UP000794436">
    <property type="component" value="Unassembled WGS sequence"/>
</dbReference>
<protein>
    <recommendedName>
        <fullName evidence="7">Guanylate cyclase domain-containing protein</fullName>
    </recommendedName>
</protein>
<feature type="transmembrane region" description="Helical" evidence="6">
    <location>
        <begin position="107"/>
        <end position="129"/>
    </location>
</feature>
<dbReference type="AlphaFoldDB" id="A0A8K1C258"/>
<dbReference type="OrthoDB" id="60033at2759"/>
<dbReference type="GO" id="GO:0035556">
    <property type="term" value="P:intracellular signal transduction"/>
    <property type="evidence" value="ECO:0007669"/>
    <property type="project" value="InterPro"/>
</dbReference>
<organism evidence="8 9">
    <name type="scientific">Pythium oligandrum</name>
    <name type="common">Mycoparasitic fungus</name>
    <dbReference type="NCBI Taxonomy" id="41045"/>
    <lineage>
        <taxon>Eukaryota</taxon>
        <taxon>Sar</taxon>
        <taxon>Stramenopiles</taxon>
        <taxon>Oomycota</taxon>
        <taxon>Peronosporomycetes</taxon>
        <taxon>Pythiales</taxon>
        <taxon>Pythiaceae</taxon>
        <taxon>Pythium</taxon>
    </lineage>
</organism>
<dbReference type="SUPFAM" id="SSF81324">
    <property type="entry name" value="Voltage-gated potassium channels"/>
    <property type="match status" value="1"/>
</dbReference>
<keyword evidence="2 6" id="KW-0812">Transmembrane</keyword>
<dbReference type="CDD" id="cd07302">
    <property type="entry name" value="CHD"/>
    <property type="match status" value="1"/>
</dbReference>
<dbReference type="InterPro" id="IPR001054">
    <property type="entry name" value="A/G_cyclase"/>
</dbReference>
<dbReference type="SUPFAM" id="SSF55073">
    <property type="entry name" value="Nucleotide cyclase"/>
    <property type="match status" value="1"/>
</dbReference>
<proteinExistence type="predicted"/>
<keyword evidence="9" id="KW-1185">Reference proteome</keyword>
<reference evidence="8" key="1">
    <citation type="submission" date="2019-03" db="EMBL/GenBank/DDBJ databases">
        <title>Long read genome sequence of the mycoparasitic Pythium oligandrum ATCC 38472 isolated from sugarbeet rhizosphere.</title>
        <authorList>
            <person name="Gaulin E."/>
        </authorList>
    </citation>
    <scope>NUCLEOTIDE SEQUENCE</scope>
    <source>
        <strain evidence="8">ATCC 38472_TT</strain>
    </source>
</reference>
<feature type="compositionally biased region" description="Low complexity" evidence="5">
    <location>
        <begin position="1"/>
        <end position="19"/>
    </location>
</feature>
<comment type="caution">
    <text evidence="8">The sequence shown here is derived from an EMBL/GenBank/DDBJ whole genome shotgun (WGS) entry which is preliminary data.</text>
</comment>
<evidence type="ECO:0000256" key="3">
    <source>
        <dbReference type="ARBA" id="ARBA00022989"/>
    </source>
</evidence>
<feature type="transmembrane region" description="Helical" evidence="6">
    <location>
        <begin position="242"/>
        <end position="260"/>
    </location>
</feature>
<comment type="subcellular location">
    <subcellularLocation>
        <location evidence="1">Membrane</location>
        <topology evidence="1">Multi-pass membrane protein</topology>
    </subcellularLocation>
</comment>
<feature type="transmembrane region" description="Helical" evidence="6">
    <location>
        <begin position="141"/>
        <end position="161"/>
    </location>
</feature>
<gene>
    <name evidence="8" type="ORF">Poli38472_013801</name>
</gene>
<dbReference type="PANTHER" id="PTHR43336">
    <property type="entry name" value="OXYGEN SENSOR HISTIDINE KINASE RESPONSE REGULATOR DEVS/DOSS"/>
    <property type="match status" value="1"/>
</dbReference>
<dbReference type="EMBL" id="SPLM01000149">
    <property type="protein sequence ID" value="TMW55039.1"/>
    <property type="molecule type" value="Genomic_DNA"/>
</dbReference>
<dbReference type="InterPro" id="IPR027359">
    <property type="entry name" value="Volt_channel_dom_sf"/>
</dbReference>
<evidence type="ECO:0000259" key="7">
    <source>
        <dbReference type="PROSITE" id="PS50125"/>
    </source>
</evidence>
<dbReference type="PROSITE" id="PS50125">
    <property type="entry name" value="GUANYLATE_CYCLASE_2"/>
    <property type="match status" value="1"/>
</dbReference>
<evidence type="ECO:0000256" key="4">
    <source>
        <dbReference type="ARBA" id="ARBA00023136"/>
    </source>
</evidence>
<dbReference type="GO" id="GO:0016020">
    <property type="term" value="C:membrane"/>
    <property type="evidence" value="ECO:0007669"/>
    <property type="project" value="UniProtKB-SubCell"/>
</dbReference>
<evidence type="ECO:0000256" key="6">
    <source>
        <dbReference type="SAM" id="Phobius"/>
    </source>
</evidence>
<accession>A0A8K1C258</accession>
<feature type="domain" description="Guanylate cyclase" evidence="7">
    <location>
        <begin position="671"/>
        <end position="719"/>
    </location>
</feature>
<keyword evidence="4 6" id="KW-0472">Membrane</keyword>
<name>A0A8K1C258_PYTOL</name>
<keyword evidence="3 6" id="KW-1133">Transmembrane helix</keyword>
<evidence type="ECO:0000256" key="5">
    <source>
        <dbReference type="SAM" id="MobiDB-lite"/>
    </source>
</evidence>
<evidence type="ECO:0000313" key="9">
    <source>
        <dbReference type="Proteomes" id="UP000794436"/>
    </source>
</evidence>
<feature type="region of interest" description="Disordered" evidence="5">
    <location>
        <begin position="1"/>
        <end position="61"/>
    </location>
</feature>
<dbReference type="Gene3D" id="1.20.120.350">
    <property type="entry name" value="Voltage-gated potassium channels. Chain C"/>
    <property type="match status" value="1"/>
</dbReference>